<keyword evidence="3" id="KW-0808">Transferase</keyword>
<dbReference type="GO" id="GO:0000155">
    <property type="term" value="F:phosphorelay sensor kinase activity"/>
    <property type="evidence" value="ECO:0007669"/>
    <property type="project" value="InterPro"/>
</dbReference>
<organism evidence="3 4">
    <name type="scientific">Xiashengella succiniciproducens</name>
    <dbReference type="NCBI Taxonomy" id="2949635"/>
    <lineage>
        <taxon>Bacteria</taxon>
        <taxon>Pseudomonadati</taxon>
        <taxon>Bacteroidota</taxon>
        <taxon>Bacteroidia</taxon>
        <taxon>Marinilabiliales</taxon>
        <taxon>Marinilabiliaceae</taxon>
        <taxon>Xiashengella</taxon>
    </lineage>
</organism>
<dbReference type="PANTHER" id="PTHR34220">
    <property type="entry name" value="SENSOR HISTIDINE KINASE YPDA"/>
    <property type="match status" value="1"/>
</dbReference>
<dbReference type="AlphaFoldDB" id="A0A9J6ZTD5"/>
<evidence type="ECO:0000259" key="2">
    <source>
        <dbReference type="Pfam" id="PF06580"/>
    </source>
</evidence>
<proteinExistence type="predicted"/>
<keyword evidence="1" id="KW-0472">Membrane</keyword>
<gene>
    <name evidence="3" type="ORF">M9189_04125</name>
</gene>
<dbReference type="InterPro" id="IPR010559">
    <property type="entry name" value="Sig_transdc_His_kin_internal"/>
</dbReference>
<dbReference type="GO" id="GO:0016020">
    <property type="term" value="C:membrane"/>
    <property type="evidence" value="ECO:0007669"/>
    <property type="project" value="InterPro"/>
</dbReference>
<keyword evidence="4" id="KW-1185">Reference proteome</keyword>
<reference evidence="3" key="2">
    <citation type="submission" date="2022-06" db="EMBL/GenBank/DDBJ databases">
        <title>Xiashengella guii gen. nov. sp. nov., a bacterium isolated form anaerobic digestion tank.</title>
        <authorList>
            <person name="Huang H."/>
        </authorList>
    </citation>
    <scope>NUCLEOTIDE SEQUENCE</scope>
    <source>
        <strain evidence="3">Ai-910</strain>
    </source>
</reference>
<accession>A0A9J6ZTD5</accession>
<feature type="transmembrane region" description="Helical" evidence="1">
    <location>
        <begin position="12"/>
        <end position="31"/>
    </location>
</feature>
<dbReference type="KEGG" id="alkq:M9189_04125"/>
<evidence type="ECO:0000313" key="3">
    <source>
        <dbReference type="EMBL" id="URW80536.1"/>
    </source>
</evidence>
<evidence type="ECO:0000256" key="1">
    <source>
        <dbReference type="SAM" id="Phobius"/>
    </source>
</evidence>
<keyword evidence="1" id="KW-0812">Transmembrane</keyword>
<dbReference type="Pfam" id="PF06580">
    <property type="entry name" value="His_kinase"/>
    <property type="match status" value="1"/>
</dbReference>
<keyword evidence="3" id="KW-0418">Kinase</keyword>
<protein>
    <submittedName>
        <fullName evidence="3">Sensor histidine kinase</fullName>
    </submittedName>
</protein>
<dbReference type="InterPro" id="IPR050640">
    <property type="entry name" value="Bact_2-comp_sensor_kinase"/>
</dbReference>
<feature type="transmembrane region" description="Helical" evidence="1">
    <location>
        <begin position="111"/>
        <end position="130"/>
    </location>
</feature>
<feature type="domain" description="Signal transduction histidine kinase internal region" evidence="2">
    <location>
        <begin position="150"/>
        <end position="228"/>
    </location>
</feature>
<dbReference type="Proteomes" id="UP001056426">
    <property type="component" value="Chromosome"/>
</dbReference>
<feature type="transmembrane region" description="Helical" evidence="1">
    <location>
        <begin position="37"/>
        <end position="58"/>
    </location>
</feature>
<reference evidence="3" key="1">
    <citation type="submission" date="2022-05" db="EMBL/GenBank/DDBJ databases">
        <authorList>
            <person name="Sun X."/>
        </authorList>
    </citation>
    <scope>NUCLEOTIDE SEQUENCE</scope>
    <source>
        <strain evidence="3">Ai-910</strain>
    </source>
</reference>
<dbReference type="EMBL" id="CP098400">
    <property type="protein sequence ID" value="URW80536.1"/>
    <property type="molecule type" value="Genomic_DNA"/>
</dbReference>
<dbReference type="PANTHER" id="PTHR34220:SF7">
    <property type="entry name" value="SENSOR HISTIDINE KINASE YPDA"/>
    <property type="match status" value="1"/>
</dbReference>
<name>A0A9J6ZTD5_9BACT</name>
<dbReference type="RefSeq" id="WP_250724834.1">
    <property type="nucleotide sequence ID" value="NZ_CP098400.1"/>
</dbReference>
<sequence>MFSLKSILKVLAAYAIWIFLFLFYFSIGAQFNYIRGLYQALTATSLQFTAYYINLKILLPKYYDRDYRKYRFYASILILILSSAGALFELLYNEILPEYVVFESAIWKSAIFSFIFSVVAFWASITTYLIGRQEKINLEIEALKREKAESELKFLKTQINPHFLFNALNNIYSMAYTGDSSTPEKITMLSDMLRYVLYDCESDYISLYKEIDYISSFLEFQQLKTEERQDIEFNLGPFEDNYQIAPMLLVGFVENAFKHSKIEKDRNGFVKIYLWQNPTKFYFSVENSVPEVLLPLGSNTARSGGIGIENAKSRLALMYPDRHQLEIASSENYHKVVLELYK</sequence>
<feature type="transmembrane region" description="Helical" evidence="1">
    <location>
        <begin position="70"/>
        <end position="91"/>
    </location>
</feature>
<keyword evidence="1" id="KW-1133">Transmembrane helix</keyword>
<evidence type="ECO:0000313" key="4">
    <source>
        <dbReference type="Proteomes" id="UP001056426"/>
    </source>
</evidence>